<sequence>MKILITGAGGFVGTYLIRQLQKKTDNEIYGAVYKSTSDISSLLPQNHILEGDLTDFAVAESHLQTVQPDIIYHLAALSVVGNSFANAIKVINTNTNLSFNLFEAARLIVPKARIINICSANVYGAVLDSSRPLTESTPFRPLNPYSVSKINQEMLGLEYHLTYGSDVIALRPFNHTGIGQTTDFLIPRLAQQFAAIEKGQLAPTIEIGNLDSIRDFSDVRDMVRAYVLAAESCLAGEAYNIGSGKGYKVSQVIDIFQSLSQAKVEIKVKKDLVRSADVPALVADFTKFKEATGYFPVISLERTISDILDFYRQQKG</sequence>
<feature type="domain" description="NAD(P)-binding" evidence="1">
    <location>
        <begin position="4"/>
        <end position="306"/>
    </location>
</feature>
<reference evidence="2 3" key="1">
    <citation type="journal article" date="2016" name="Nat. Commun.">
        <title>Thousands of microbial genomes shed light on interconnected biogeochemical processes in an aquifer system.</title>
        <authorList>
            <person name="Anantharaman K."/>
            <person name="Brown C.T."/>
            <person name="Hug L.A."/>
            <person name="Sharon I."/>
            <person name="Castelle C.J."/>
            <person name="Probst A.J."/>
            <person name="Thomas B.C."/>
            <person name="Singh A."/>
            <person name="Wilkins M.J."/>
            <person name="Karaoz U."/>
            <person name="Brodie E.L."/>
            <person name="Williams K.H."/>
            <person name="Hubbard S.S."/>
            <person name="Banfield J.F."/>
        </authorList>
    </citation>
    <scope>NUCLEOTIDE SEQUENCE [LARGE SCALE GENOMIC DNA]</scope>
</reference>
<dbReference type="Gene3D" id="3.40.50.720">
    <property type="entry name" value="NAD(P)-binding Rossmann-like Domain"/>
    <property type="match status" value="1"/>
</dbReference>
<dbReference type="Pfam" id="PF16363">
    <property type="entry name" value="GDP_Man_Dehyd"/>
    <property type="match status" value="1"/>
</dbReference>
<proteinExistence type="predicted"/>
<protein>
    <recommendedName>
        <fullName evidence="1">NAD(P)-binding domain-containing protein</fullName>
    </recommendedName>
</protein>
<evidence type="ECO:0000259" key="1">
    <source>
        <dbReference type="Pfam" id="PF16363"/>
    </source>
</evidence>
<organism evidence="2 3">
    <name type="scientific">Candidatus Collierbacteria bacterium RIFOXYA2_FULL_46_10</name>
    <dbReference type="NCBI Taxonomy" id="1817726"/>
    <lineage>
        <taxon>Bacteria</taxon>
        <taxon>Candidatus Collieribacteriota</taxon>
    </lineage>
</organism>
<dbReference type="EMBL" id="MFAK01000030">
    <property type="protein sequence ID" value="OGD74652.1"/>
    <property type="molecule type" value="Genomic_DNA"/>
</dbReference>
<evidence type="ECO:0000313" key="3">
    <source>
        <dbReference type="Proteomes" id="UP000176191"/>
    </source>
</evidence>
<dbReference type="Gene3D" id="3.90.25.10">
    <property type="entry name" value="UDP-galactose 4-epimerase, domain 1"/>
    <property type="match status" value="1"/>
</dbReference>
<dbReference type="InterPro" id="IPR016040">
    <property type="entry name" value="NAD(P)-bd_dom"/>
</dbReference>
<dbReference type="SUPFAM" id="SSF51735">
    <property type="entry name" value="NAD(P)-binding Rossmann-fold domains"/>
    <property type="match status" value="1"/>
</dbReference>
<dbReference type="InterPro" id="IPR036291">
    <property type="entry name" value="NAD(P)-bd_dom_sf"/>
</dbReference>
<comment type="caution">
    <text evidence="2">The sequence shown here is derived from an EMBL/GenBank/DDBJ whole genome shotgun (WGS) entry which is preliminary data.</text>
</comment>
<name>A0A1F5F4U9_9BACT</name>
<dbReference type="Proteomes" id="UP000176191">
    <property type="component" value="Unassembled WGS sequence"/>
</dbReference>
<gene>
    <name evidence="2" type="ORF">A2228_01600</name>
</gene>
<accession>A0A1F5F4U9</accession>
<evidence type="ECO:0000313" key="2">
    <source>
        <dbReference type="EMBL" id="OGD74652.1"/>
    </source>
</evidence>
<dbReference type="PANTHER" id="PTHR43000">
    <property type="entry name" value="DTDP-D-GLUCOSE 4,6-DEHYDRATASE-RELATED"/>
    <property type="match status" value="1"/>
</dbReference>
<dbReference type="AlphaFoldDB" id="A0A1F5F4U9"/>